<evidence type="ECO:0000313" key="6">
    <source>
        <dbReference type="Proteomes" id="UP000649289"/>
    </source>
</evidence>
<dbReference type="SMART" id="SM00895">
    <property type="entry name" value="FCD"/>
    <property type="match status" value="1"/>
</dbReference>
<name>A0ABR8MNJ1_9ACTN</name>
<dbReference type="Gene3D" id="1.10.10.10">
    <property type="entry name" value="Winged helix-like DNA-binding domain superfamily/Winged helix DNA-binding domain"/>
    <property type="match status" value="1"/>
</dbReference>
<keyword evidence="3" id="KW-0804">Transcription</keyword>
<dbReference type="PROSITE" id="PS50949">
    <property type="entry name" value="HTH_GNTR"/>
    <property type="match status" value="1"/>
</dbReference>
<protein>
    <submittedName>
        <fullName evidence="5">GntR family transcriptional regulator</fullName>
    </submittedName>
</protein>
<dbReference type="InterPro" id="IPR036388">
    <property type="entry name" value="WH-like_DNA-bd_sf"/>
</dbReference>
<dbReference type="Pfam" id="PF00392">
    <property type="entry name" value="GntR"/>
    <property type="match status" value="1"/>
</dbReference>
<proteinExistence type="predicted"/>
<dbReference type="InterPro" id="IPR000524">
    <property type="entry name" value="Tscrpt_reg_HTH_GntR"/>
</dbReference>
<keyword evidence="2" id="KW-0238">DNA-binding</keyword>
<comment type="caution">
    <text evidence="5">The sequence shown here is derived from an EMBL/GenBank/DDBJ whole genome shotgun (WGS) entry which is preliminary data.</text>
</comment>
<dbReference type="SMART" id="SM00345">
    <property type="entry name" value="HTH_GNTR"/>
    <property type="match status" value="1"/>
</dbReference>
<dbReference type="Gene3D" id="1.20.120.530">
    <property type="entry name" value="GntR ligand-binding domain-like"/>
    <property type="match status" value="1"/>
</dbReference>
<dbReference type="InterPro" id="IPR011711">
    <property type="entry name" value="GntR_C"/>
</dbReference>
<accession>A0ABR8MNJ1</accession>
<sequence length="224" mass="23665">MAGASMPAPLDGDATYADRSVAVLRTMILDGSLSPGERLNEVHLSQALGISRGPLREAVRRLTSEGLLHLVPHRGAFVPAFTSGQLADLYQLRIALETHAARLIAELEDRSGVEELATALDDAATLLDEQDSAAYPTDQDFHGTLLRLAANPALIEAAESVSARISLARSRSASQPARARAALAEHREILAALVGGDADAAARLLRAHLERSLDNATSLLDAPS</sequence>
<evidence type="ECO:0000256" key="2">
    <source>
        <dbReference type="ARBA" id="ARBA00023125"/>
    </source>
</evidence>
<keyword evidence="6" id="KW-1185">Reference proteome</keyword>
<dbReference type="SUPFAM" id="SSF48008">
    <property type="entry name" value="GntR ligand-binding domain-like"/>
    <property type="match status" value="1"/>
</dbReference>
<dbReference type="PANTHER" id="PTHR43537:SF24">
    <property type="entry name" value="GLUCONATE OPERON TRANSCRIPTIONAL REPRESSOR"/>
    <property type="match status" value="1"/>
</dbReference>
<dbReference type="EMBL" id="JACXYY010000005">
    <property type="protein sequence ID" value="MBD3915679.1"/>
    <property type="molecule type" value="Genomic_DNA"/>
</dbReference>
<dbReference type="InterPro" id="IPR036390">
    <property type="entry name" value="WH_DNA-bd_sf"/>
</dbReference>
<evidence type="ECO:0000259" key="4">
    <source>
        <dbReference type="PROSITE" id="PS50949"/>
    </source>
</evidence>
<evidence type="ECO:0000256" key="3">
    <source>
        <dbReference type="ARBA" id="ARBA00023163"/>
    </source>
</evidence>
<dbReference type="SUPFAM" id="SSF46785">
    <property type="entry name" value="Winged helix' DNA-binding domain"/>
    <property type="match status" value="1"/>
</dbReference>
<feature type="domain" description="HTH gntR-type" evidence="4">
    <location>
        <begin position="14"/>
        <end position="81"/>
    </location>
</feature>
<dbReference type="InterPro" id="IPR008920">
    <property type="entry name" value="TF_FadR/GntR_C"/>
</dbReference>
<dbReference type="RefSeq" id="WP_191199998.1">
    <property type="nucleotide sequence ID" value="NZ_BAAAPA010000007.1"/>
</dbReference>
<dbReference type="PANTHER" id="PTHR43537">
    <property type="entry name" value="TRANSCRIPTIONAL REGULATOR, GNTR FAMILY"/>
    <property type="match status" value="1"/>
</dbReference>
<keyword evidence="1" id="KW-0805">Transcription regulation</keyword>
<gene>
    <name evidence="5" type="ORF">IEZ25_13730</name>
</gene>
<dbReference type="Proteomes" id="UP000649289">
    <property type="component" value="Unassembled WGS sequence"/>
</dbReference>
<dbReference type="Pfam" id="PF07729">
    <property type="entry name" value="FCD"/>
    <property type="match status" value="1"/>
</dbReference>
<organism evidence="5 6">
    <name type="scientific">Nocardioides hwasunensis</name>
    <dbReference type="NCBI Taxonomy" id="397258"/>
    <lineage>
        <taxon>Bacteria</taxon>
        <taxon>Bacillati</taxon>
        <taxon>Actinomycetota</taxon>
        <taxon>Actinomycetes</taxon>
        <taxon>Propionibacteriales</taxon>
        <taxon>Nocardioidaceae</taxon>
        <taxon>Nocardioides</taxon>
    </lineage>
</organism>
<dbReference type="CDD" id="cd07377">
    <property type="entry name" value="WHTH_GntR"/>
    <property type="match status" value="1"/>
</dbReference>
<reference evidence="5 6" key="1">
    <citation type="submission" date="2020-09" db="EMBL/GenBank/DDBJ databases">
        <title>novel species in genus Nocardioides.</title>
        <authorList>
            <person name="Zhang G."/>
        </authorList>
    </citation>
    <scope>NUCLEOTIDE SEQUENCE [LARGE SCALE GENOMIC DNA]</scope>
    <source>
        <strain evidence="5 6">19197</strain>
    </source>
</reference>
<evidence type="ECO:0000313" key="5">
    <source>
        <dbReference type="EMBL" id="MBD3915679.1"/>
    </source>
</evidence>
<evidence type="ECO:0000256" key="1">
    <source>
        <dbReference type="ARBA" id="ARBA00023015"/>
    </source>
</evidence>